<dbReference type="GeneID" id="31361497"/>
<dbReference type="InParanoid" id="D3BBZ3"/>
<name>D3BBZ3_HETP5</name>
<protein>
    <submittedName>
        <fullName evidence="2">Uncharacterized protein</fullName>
    </submittedName>
</protein>
<keyword evidence="3" id="KW-1185">Reference proteome</keyword>
<dbReference type="EMBL" id="ADBJ01000026">
    <property type="protein sequence ID" value="EFA81176.1"/>
    <property type="molecule type" value="Genomic_DNA"/>
</dbReference>
<dbReference type="RefSeq" id="XP_020433294.1">
    <property type="nucleotide sequence ID" value="XM_020576882.1"/>
</dbReference>
<accession>D3BBZ3</accession>
<dbReference type="AlphaFoldDB" id="D3BBZ3"/>
<reference evidence="2 3" key="1">
    <citation type="journal article" date="2011" name="Genome Res.">
        <title>Phylogeny-wide analysis of social amoeba genomes highlights ancient origins for complex intercellular communication.</title>
        <authorList>
            <person name="Heidel A.J."/>
            <person name="Lawal H.M."/>
            <person name="Felder M."/>
            <person name="Schilde C."/>
            <person name="Helps N.R."/>
            <person name="Tunggal B."/>
            <person name="Rivero F."/>
            <person name="John U."/>
            <person name="Schleicher M."/>
            <person name="Eichinger L."/>
            <person name="Platzer M."/>
            <person name="Noegel A.A."/>
            <person name="Schaap P."/>
            <person name="Gloeckner G."/>
        </authorList>
    </citation>
    <scope>NUCLEOTIDE SEQUENCE [LARGE SCALE GENOMIC DNA]</scope>
    <source>
        <strain evidence="3">ATCC 26659 / Pp 5 / PN500</strain>
    </source>
</reference>
<proteinExistence type="predicted"/>
<organism evidence="2 3">
    <name type="scientific">Heterostelium pallidum (strain ATCC 26659 / Pp 5 / PN500)</name>
    <name type="common">Cellular slime mold</name>
    <name type="synonym">Polysphondylium pallidum</name>
    <dbReference type="NCBI Taxonomy" id="670386"/>
    <lineage>
        <taxon>Eukaryota</taxon>
        <taxon>Amoebozoa</taxon>
        <taxon>Evosea</taxon>
        <taxon>Eumycetozoa</taxon>
        <taxon>Dictyostelia</taxon>
        <taxon>Acytosteliales</taxon>
        <taxon>Acytosteliaceae</taxon>
        <taxon>Heterostelium</taxon>
    </lineage>
</organism>
<feature type="region of interest" description="Disordered" evidence="1">
    <location>
        <begin position="1"/>
        <end position="105"/>
    </location>
</feature>
<evidence type="ECO:0000256" key="1">
    <source>
        <dbReference type="SAM" id="MobiDB-lite"/>
    </source>
</evidence>
<feature type="compositionally biased region" description="Polar residues" evidence="1">
    <location>
        <begin position="34"/>
        <end position="46"/>
    </location>
</feature>
<feature type="compositionally biased region" description="Basic and acidic residues" evidence="1">
    <location>
        <begin position="14"/>
        <end position="33"/>
    </location>
</feature>
<comment type="caution">
    <text evidence="2">The sequence shown here is derived from an EMBL/GenBank/DDBJ whole genome shotgun (WGS) entry which is preliminary data.</text>
</comment>
<sequence>MILGSPNSEYLYDDSDHSDKDHFTDGVIKEKMDNTTNESCLNQESNNDTKLDNKQIEEKEKKDCESDTDHDYTRSEDENYQSYLEDDEFIDSENEDDTILSVGSE</sequence>
<evidence type="ECO:0000313" key="3">
    <source>
        <dbReference type="Proteomes" id="UP000001396"/>
    </source>
</evidence>
<feature type="compositionally biased region" description="Acidic residues" evidence="1">
    <location>
        <begin position="84"/>
        <end position="98"/>
    </location>
</feature>
<gene>
    <name evidence="2" type="ORF">PPL_06013</name>
</gene>
<feature type="compositionally biased region" description="Basic and acidic residues" evidence="1">
    <location>
        <begin position="47"/>
        <end position="77"/>
    </location>
</feature>
<dbReference type="Proteomes" id="UP000001396">
    <property type="component" value="Unassembled WGS sequence"/>
</dbReference>
<evidence type="ECO:0000313" key="2">
    <source>
        <dbReference type="EMBL" id="EFA81176.1"/>
    </source>
</evidence>